<dbReference type="Proteomes" id="UP000799754">
    <property type="component" value="Unassembled WGS sequence"/>
</dbReference>
<comment type="caution">
    <text evidence="1">The sequence shown here is derived from an EMBL/GenBank/DDBJ whole genome shotgun (WGS) entry which is preliminary data.</text>
</comment>
<evidence type="ECO:0000313" key="1">
    <source>
        <dbReference type="EMBL" id="KAF2625647.1"/>
    </source>
</evidence>
<accession>A0ACB6RWL4</accession>
<evidence type="ECO:0000313" key="2">
    <source>
        <dbReference type="Proteomes" id="UP000799754"/>
    </source>
</evidence>
<dbReference type="EMBL" id="MU006724">
    <property type="protein sequence ID" value="KAF2625647.1"/>
    <property type="molecule type" value="Genomic_DNA"/>
</dbReference>
<name>A0ACB6RWL4_9PLEO</name>
<protein>
    <submittedName>
        <fullName evidence="1">Uncharacterized protein</fullName>
    </submittedName>
</protein>
<proteinExistence type="predicted"/>
<keyword evidence="2" id="KW-1185">Reference proteome</keyword>
<organism evidence="1 2">
    <name type="scientific">Macroventuria anomochaeta</name>
    <dbReference type="NCBI Taxonomy" id="301207"/>
    <lineage>
        <taxon>Eukaryota</taxon>
        <taxon>Fungi</taxon>
        <taxon>Dikarya</taxon>
        <taxon>Ascomycota</taxon>
        <taxon>Pezizomycotina</taxon>
        <taxon>Dothideomycetes</taxon>
        <taxon>Pleosporomycetidae</taxon>
        <taxon>Pleosporales</taxon>
        <taxon>Pleosporineae</taxon>
        <taxon>Didymellaceae</taxon>
        <taxon>Macroventuria</taxon>
    </lineage>
</organism>
<reference evidence="1" key="1">
    <citation type="journal article" date="2020" name="Stud. Mycol.">
        <title>101 Dothideomycetes genomes: a test case for predicting lifestyles and emergence of pathogens.</title>
        <authorList>
            <person name="Haridas S."/>
            <person name="Albert R."/>
            <person name="Binder M."/>
            <person name="Bloem J."/>
            <person name="Labutti K."/>
            <person name="Salamov A."/>
            <person name="Andreopoulos B."/>
            <person name="Baker S."/>
            <person name="Barry K."/>
            <person name="Bills G."/>
            <person name="Bluhm B."/>
            <person name="Cannon C."/>
            <person name="Castanera R."/>
            <person name="Culley D."/>
            <person name="Daum C."/>
            <person name="Ezra D."/>
            <person name="Gonzalez J."/>
            <person name="Henrissat B."/>
            <person name="Kuo A."/>
            <person name="Liang C."/>
            <person name="Lipzen A."/>
            <person name="Lutzoni F."/>
            <person name="Magnuson J."/>
            <person name="Mondo S."/>
            <person name="Nolan M."/>
            <person name="Ohm R."/>
            <person name="Pangilinan J."/>
            <person name="Park H.-J."/>
            <person name="Ramirez L."/>
            <person name="Alfaro M."/>
            <person name="Sun H."/>
            <person name="Tritt A."/>
            <person name="Yoshinaga Y."/>
            <person name="Zwiers L.-H."/>
            <person name="Turgeon B."/>
            <person name="Goodwin S."/>
            <person name="Spatafora J."/>
            <person name="Crous P."/>
            <person name="Grigoriev I."/>
        </authorList>
    </citation>
    <scope>NUCLEOTIDE SEQUENCE</scope>
    <source>
        <strain evidence="1">CBS 525.71</strain>
    </source>
</reference>
<sequence length="343" mass="39415">MKALKGALNISPIDFKTRHAIKEKFWPPTTLPTYQQDSLDWEPYFRYYDRQCQAALVDRGRFVMAKTHQDILDLIHGFDNGLPRESIKESLKLKLSTRGRSNEDEILDGAIDLAARLYLMVNVAVDTRMISVQTRLQWATGDLKQCLQAHFGEPHVLSDSGLRLEPTFTAANFEYIAGIRVVPTDNLADHLRLMDRDDTVAVFCNVSFLRRNCSTVLPDGLAAETLQTLSLLFPLGDVQTRRWLEKHATSQGLDTALSFCNPLKLTDRQFEEFAFWHDRLVILKQAFNQSRPPTISQWWYDRRNGVQWYTFWVAIVVLILTIFFGLVQSIEGALQVYKAFHST</sequence>
<gene>
    <name evidence="1" type="ORF">BU25DRAFT_432621</name>
</gene>